<reference evidence="2" key="1">
    <citation type="submission" date="2013-07" db="EMBL/GenBank/DDBJ databases">
        <title>The Genome Sequence of Cryptococcus bestiolae CBS10118.</title>
        <authorList>
            <consortium name="The Broad Institute Genome Sequencing Platform"/>
            <person name="Cuomo C."/>
            <person name="Litvintseva A."/>
            <person name="Chen Y."/>
            <person name="Heitman J."/>
            <person name="Sun S."/>
            <person name="Springer D."/>
            <person name="Dromer F."/>
            <person name="Young S.K."/>
            <person name="Zeng Q."/>
            <person name="Gargeya S."/>
            <person name="Fitzgerald M."/>
            <person name="Abouelleil A."/>
            <person name="Alvarado L."/>
            <person name="Berlin A.M."/>
            <person name="Chapman S.B."/>
            <person name="Dewar J."/>
            <person name="Goldberg J."/>
            <person name="Griggs A."/>
            <person name="Gujja S."/>
            <person name="Hansen M."/>
            <person name="Howarth C."/>
            <person name="Imamovic A."/>
            <person name="Larimer J."/>
            <person name="McCowan C."/>
            <person name="Murphy C."/>
            <person name="Pearson M."/>
            <person name="Priest M."/>
            <person name="Roberts A."/>
            <person name="Saif S."/>
            <person name="Shea T."/>
            <person name="Sykes S."/>
            <person name="Wortman J."/>
            <person name="Nusbaum C."/>
            <person name="Birren B."/>
        </authorList>
    </citation>
    <scope>NUCLEOTIDE SEQUENCE [LARGE SCALE GENOMIC DNA]</scope>
    <source>
        <strain evidence="2">CBS 10118</strain>
    </source>
</reference>
<accession>A0A1B9G7Q1</accession>
<dbReference type="PANTHER" id="PTHR35192:SF2">
    <property type="entry name" value="APPLE DOMAIN-CONTAINING PROTEIN"/>
    <property type="match status" value="1"/>
</dbReference>
<name>A0A1B9G7Q1_9TREE</name>
<evidence type="ECO:0000313" key="2">
    <source>
        <dbReference type="EMBL" id="OCF27010.1"/>
    </source>
</evidence>
<protein>
    <recommendedName>
        <fullName evidence="3">WSC domain-containing protein</fullName>
    </recommendedName>
</protein>
<proteinExistence type="predicted"/>
<dbReference type="OrthoDB" id="439917at2759"/>
<organism evidence="2">
    <name type="scientific">Kwoniella bestiolae CBS 10118</name>
    <dbReference type="NCBI Taxonomy" id="1296100"/>
    <lineage>
        <taxon>Eukaryota</taxon>
        <taxon>Fungi</taxon>
        <taxon>Dikarya</taxon>
        <taxon>Basidiomycota</taxon>
        <taxon>Agaricomycotina</taxon>
        <taxon>Tremellomycetes</taxon>
        <taxon>Tremellales</taxon>
        <taxon>Cryptococcaceae</taxon>
        <taxon>Kwoniella</taxon>
    </lineage>
</organism>
<keyword evidence="1" id="KW-0732">Signal</keyword>
<evidence type="ECO:0000256" key="1">
    <source>
        <dbReference type="SAM" id="SignalP"/>
    </source>
</evidence>
<feature type="chain" id="PRO_5008626878" description="WSC domain-containing protein" evidence="1">
    <location>
        <begin position="22"/>
        <end position="220"/>
    </location>
</feature>
<dbReference type="PANTHER" id="PTHR35192">
    <property type="entry name" value="PROTEIN, PUTATIVE-RELATED"/>
    <property type="match status" value="1"/>
</dbReference>
<feature type="signal peptide" evidence="1">
    <location>
        <begin position="1"/>
        <end position="21"/>
    </location>
</feature>
<gene>
    <name evidence="2" type="ORF">I302_01845</name>
</gene>
<reference evidence="2" key="2">
    <citation type="submission" date="2014-01" db="EMBL/GenBank/DDBJ databases">
        <title>Evolution of pathogenesis and genome organization in the Tremellales.</title>
        <authorList>
            <person name="Cuomo C."/>
            <person name="Litvintseva A."/>
            <person name="Heitman J."/>
            <person name="Chen Y."/>
            <person name="Sun S."/>
            <person name="Springer D."/>
            <person name="Dromer F."/>
            <person name="Young S."/>
            <person name="Zeng Q."/>
            <person name="Chapman S."/>
            <person name="Gujja S."/>
            <person name="Saif S."/>
            <person name="Birren B."/>
        </authorList>
    </citation>
    <scope>NUCLEOTIDE SEQUENCE</scope>
    <source>
        <strain evidence="2">CBS 10118</strain>
    </source>
</reference>
<dbReference type="InterPro" id="IPR038955">
    <property type="entry name" value="PriA/CPL1_fungi"/>
</dbReference>
<dbReference type="AlphaFoldDB" id="A0A1B9G7Q1"/>
<evidence type="ECO:0008006" key="3">
    <source>
        <dbReference type="Google" id="ProtNLM"/>
    </source>
</evidence>
<dbReference type="VEuPathDB" id="FungiDB:I302_01845"/>
<sequence>MPFLSTAILSLVFTLSSVVLAQDFPAGYTGCYTIDPSSPPTGLNPAEFNLPHDNRNQCISYLTRPTYRFTGCYDLIDSHSPSSFPVSGPEECLSICPTIRSNLKYYAIDIDSDRQWGCRCITDESYILPFPQTVLVDCDVGSYFIYRYDPIVSPSQAVRKRQKQQKILQIEEQGSLCPEGLEACPVSRDGAQSDYECIDTTLELESCGGCDFEESSNGVD</sequence>
<dbReference type="EMBL" id="KI894019">
    <property type="protein sequence ID" value="OCF27010.1"/>
    <property type="molecule type" value="Genomic_DNA"/>
</dbReference>
<dbReference type="STRING" id="1296100.A0A1B9G7Q1"/>